<proteinExistence type="inferred from homology"/>
<protein>
    <submittedName>
        <fullName evidence="6">Carbohydrate-binding module family 50</fullName>
    </submittedName>
</protein>
<dbReference type="PANTHER" id="PTHR34997">
    <property type="entry name" value="AM15"/>
    <property type="match status" value="1"/>
</dbReference>
<comment type="caution">
    <text evidence="6">The sequence shown here is derived from an EMBL/GenBank/DDBJ whole genome shotgun (WGS) entry which is preliminary data.</text>
</comment>
<evidence type="ECO:0000313" key="6">
    <source>
        <dbReference type="EMBL" id="KAF4469384.1"/>
    </source>
</evidence>
<feature type="region of interest" description="Disordered" evidence="4">
    <location>
        <begin position="386"/>
        <end position="420"/>
    </location>
</feature>
<keyword evidence="7" id="KW-1185">Reference proteome</keyword>
<dbReference type="PROSITE" id="PS51782">
    <property type="entry name" value="LYSM"/>
    <property type="match status" value="1"/>
</dbReference>
<dbReference type="InterPro" id="IPR036779">
    <property type="entry name" value="LysM_dom_sf"/>
</dbReference>
<evidence type="ECO:0000256" key="2">
    <source>
        <dbReference type="ARBA" id="ARBA00023026"/>
    </source>
</evidence>
<dbReference type="InterPro" id="IPR052210">
    <property type="entry name" value="LysM1-like"/>
</dbReference>
<evidence type="ECO:0000313" key="7">
    <source>
        <dbReference type="Proteomes" id="UP000554235"/>
    </source>
</evidence>
<dbReference type="GO" id="GO:0008061">
    <property type="term" value="F:chitin binding"/>
    <property type="evidence" value="ECO:0007669"/>
    <property type="project" value="UniProtKB-KW"/>
</dbReference>
<dbReference type="AlphaFoldDB" id="A0A8H4LK74"/>
<dbReference type="EMBL" id="JAADYS010000485">
    <property type="protein sequence ID" value="KAF4469384.1"/>
    <property type="molecule type" value="Genomic_DNA"/>
</dbReference>
<feature type="domain" description="LysM" evidence="5">
    <location>
        <begin position="328"/>
        <end position="376"/>
    </location>
</feature>
<evidence type="ECO:0000256" key="1">
    <source>
        <dbReference type="ARBA" id="ARBA00022669"/>
    </source>
</evidence>
<dbReference type="CDD" id="cd00118">
    <property type="entry name" value="LysM"/>
    <property type="match status" value="1"/>
</dbReference>
<dbReference type="SUPFAM" id="SSF54106">
    <property type="entry name" value="LysM domain"/>
    <property type="match status" value="1"/>
</dbReference>
<keyword evidence="1" id="KW-0147">Chitin-binding</keyword>
<evidence type="ECO:0000259" key="5">
    <source>
        <dbReference type="PROSITE" id="PS51782"/>
    </source>
</evidence>
<comment type="similarity">
    <text evidence="3">Belongs to the secreted LysM effector family.</text>
</comment>
<dbReference type="OrthoDB" id="5985073at2759"/>
<evidence type="ECO:0000256" key="3">
    <source>
        <dbReference type="ARBA" id="ARBA00044955"/>
    </source>
</evidence>
<dbReference type="Gene3D" id="3.10.350.10">
    <property type="entry name" value="LysM domain"/>
    <property type="match status" value="1"/>
</dbReference>
<dbReference type="Pfam" id="PF01476">
    <property type="entry name" value="LysM"/>
    <property type="match status" value="1"/>
</dbReference>
<organism evidence="6 7">
    <name type="scientific">Fusarium albosuccineum</name>
    <dbReference type="NCBI Taxonomy" id="1237068"/>
    <lineage>
        <taxon>Eukaryota</taxon>
        <taxon>Fungi</taxon>
        <taxon>Dikarya</taxon>
        <taxon>Ascomycota</taxon>
        <taxon>Pezizomycotina</taxon>
        <taxon>Sordariomycetes</taxon>
        <taxon>Hypocreomycetidae</taxon>
        <taxon>Hypocreales</taxon>
        <taxon>Nectriaceae</taxon>
        <taxon>Fusarium</taxon>
        <taxon>Fusarium decemcellulare species complex</taxon>
    </lineage>
</organism>
<gene>
    <name evidence="6" type="ORF">FALBO_3729</name>
</gene>
<feature type="region of interest" description="Disordered" evidence="4">
    <location>
        <begin position="1"/>
        <end position="50"/>
    </location>
</feature>
<sequence length="420" mass="46448">MDLCLRRTTSCQPAKPEPKSSHISQQFVYTSKHHQPPTVQPPSPINKTSVTARNNPTSTLLLFVSLMMAPLPRAQVLGTLLCLLPATALGDQASSFKPAQDLGHRLAGADEKCRAAFNANVSCPRSYGSADDAGLDLYCTDSCFQSLAQYRDSVQDSCKGAIYEVHQTGHVWQPVILADEVLLDRKYMCRKTSDGGYCERPWRRDQDLDTLSCSQCNLDKMRLFAEYAGYYDLEKAKRDYISLASECGSDDPPINPMPDIAIYQPQPYSGSSGRCKQFVELKEDDTWLSLSLKHQVSTRELTTRNRLDITFEGLHVRKTVICLGRKCQVYAIKEGDTCDSITEAAGLGLDELLGWNPSIASLCNDLSDKANQTICLSNFDDEEAVSRVPKGRKKFPNGQGSAQSPLDLEPGQDAFLPDDL</sequence>
<accession>A0A8H4LK74</accession>
<dbReference type="Proteomes" id="UP000554235">
    <property type="component" value="Unassembled WGS sequence"/>
</dbReference>
<name>A0A8H4LK74_9HYPO</name>
<dbReference type="InterPro" id="IPR018392">
    <property type="entry name" value="LysM"/>
</dbReference>
<evidence type="ECO:0000256" key="4">
    <source>
        <dbReference type="SAM" id="MobiDB-lite"/>
    </source>
</evidence>
<reference evidence="6 7" key="1">
    <citation type="submission" date="2020-01" db="EMBL/GenBank/DDBJ databases">
        <title>Identification and distribution of gene clusters putatively required for synthesis of sphingolipid metabolism inhibitors in phylogenetically diverse species of the filamentous fungus Fusarium.</title>
        <authorList>
            <person name="Kim H.-S."/>
            <person name="Busman M."/>
            <person name="Brown D.W."/>
            <person name="Divon H."/>
            <person name="Uhlig S."/>
            <person name="Proctor R.H."/>
        </authorList>
    </citation>
    <scope>NUCLEOTIDE SEQUENCE [LARGE SCALE GENOMIC DNA]</scope>
    <source>
        <strain evidence="6 7">NRRL 20459</strain>
    </source>
</reference>
<keyword evidence="2" id="KW-0843">Virulence</keyword>
<dbReference type="PANTHER" id="PTHR34997:SF1">
    <property type="entry name" value="PEPTIDOGLYCAN-BINDING LYSIN DOMAIN"/>
    <property type="match status" value="1"/>
</dbReference>